<protein>
    <submittedName>
        <fullName evidence="1">Uncharacterized protein</fullName>
    </submittedName>
</protein>
<organism evidence="1 2">
    <name type="scientific">Roridomyces roridus</name>
    <dbReference type="NCBI Taxonomy" id="1738132"/>
    <lineage>
        <taxon>Eukaryota</taxon>
        <taxon>Fungi</taxon>
        <taxon>Dikarya</taxon>
        <taxon>Basidiomycota</taxon>
        <taxon>Agaricomycotina</taxon>
        <taxon>Agaricomycetes</taxon>
        <taxon>Agaricomycetidae</taxon>
        <taxon>Agaricales</taxon>
        <taxon>Marasmiineae</taxon>
        <taxon>Mycenaceae</taxon>
        <taxon>Roridomyces</taxon>
    </lineage>
</organism>
<accession>A0AAD7FUY4</accession>
<dbReference type="AlphaFoldDB" id="A0AAD7FUY4"/>
<name>A0AAD7FUY4_9AGAR</name>
<proteinExistence type="predicted"/>
<sequence>MIGGTLLAHTPTLEKLSIIDGDGGTGPPEIPESTAVTQLLRLHTLSFQVDECADILQYLILPALKDLTITLSDDEVWEAPLRSLLARSKCPLRKLHFGLMDWAPARVLEALLASVRLPSVQDLTIRAPDGADDAIGDLFRFMGDTSLLPALESLTIAECEFHVSLPALVEMLQSRMRSEIEGTAKLTSFALSFGPGSGYRKGREICHYQTFAVDDALDALRKLCAQGLKMDIQSEFDQLGENIDLKMVRSFPNLGLALTSISVQIETIRGELV</sequence>
<reference evidence="1" key="1">
    <citation type="submission" date="2023-03" db="EMBL/GenBank/DDBJ databases">
        <title>Massive genome expansion in bonnet fungi (Mycena s.s.) driven by repeated elements and novel gene families across ecological guilds.</title>
        <authorList>
            <consortium name="Lawrence Berkeley National Laboratory"/>
            <person name="Harder C.B."/>
            <person name="Miyauchi S."/>
            <person name="Viragh M."/>
            <person name="Kuo A."/>
            <person name="Thoen E."/>
            <person name="Andreopoulos B."/>
            <person name="Lu D."/>
            <person name="Skrede I."/>
            <person name="Drula E."/>
            <person name="Henrissat B."/>
            <person name="Morin E."/>
            <person name="Kohler A."/>
            <person name="Barry K."/>
            <person name="LaButti K."/>
            <person name="Morin E."/>
            <person name="Salamov A."/>
            <person name="Lipzen A."/>
            <person name="Mereny Z."/>
            <person name="Hegedus B."/>
            <person name="Baldrian P."/>
            <person name="Stursova M."/>
            <person name="Weitz H."/>
            <person name="Taylor A."/>
            <person name="Grigoriev I.V."/>
            <person name="Nagy L.G."/>
            <person name="Martin F."/>
            <person name="Kauserud H."/>
        </authorList>
    </citation>
    <scope>NUCLEOTIDE SEQUENCE</scope>
    <source>
        <strain evidence="1">9284</strain>
    </source>
</reference>
<dbReference type="EMBL" id="JARKIF010000003">
    <property type="protein sequence ID" value="KAJ7644535.1"/>
    <property type="molecule type" value="Genomic_DNA"/>
</dbReference>
<dbReference type="Proteomes" id="UP001221142">
    <property type="component" value="Unassembled WGS sequence"/>
</dbReference>
<evidence type="ECO:0000313" key="2">
    <source>
        <dbReference type="Proteomes" id="UP001221142"/>
    </source>
</evidence>
<gene>
    <name evidence="1" type="ORF">FB45DRAFT_861861</name>
</gene>
<evidence type="ECO:0000313" key="1">
    <source>
        <dbReference type="EMBL" id="KAJ7644535.1"/>
    </source>
</evidence>
<comment type="caution">
    <text evidence="1">The sequence shown here is derived from an EMBL/GenBank/DDBJ whole genome shotgun (WGS) entry which is preliminary data.</text>
</comment>
<keyword evidence="2" id="KW-1185">Reference proteome</keyword>